<evidence type="ECO:0000256" key="5">
    <source>
        <dbReference type="ARBA" id="ARBA00022949"/>
    </source>
</evidence>
<dbReference type="GO" id="GO:0009506">
    <property type="term" value="C:plasmodesma"/>
    <property type="evidence" value="ECO:0000318"/>
    <property type="project" value="GO_Central"/>
</dbReference>
<dbReference type="eggNOG" id="ENOG502QTDS">
    <property type="taxonomic scope" value="Eukaryota"/>
</dbReference>
<dbReference type="CDD" id="cd23509">
    <property type="entry name" value="Gnk2-like"/>
    <property type="match status" value="1"/>
</dbReference>
<keyword evidence="6" id="KW-1015">Disulfide bond</keyword>
<comment type="subcellular location">
    <subcellularLocation>
        <location evidence="7">Cell junction</location>
        <location evidence="7">Plasmodesma</location>
    </subcellularLocation>
    <subcellularLocation>
        <location evidence="1">Cell membrane</location>
        <topology evidence="1">Single-pass type I membrane protein</topology>
    </subcellularLocation>
</comment>
<dbReference type="PANTHER" id="PTHR32080:SF3">
    <property type="entry name" value="PLASMODESMATA-LOCATED PROTEIN 7"/>
    <property type="match status" value="1"/>
</dbReference>
<dbReference type="InterPro" id="IPR002902">
    <property type="entry name" value="GNK2"/>
</dbReference>
<dbReference type="PANTHER" id="PTHR32080">
    <property type="entry name" value="ANTIFUNGAL PROTEIN GINKBILOBIN-2-LIKE"/>
    <property type="match status" value="1"/>
</dbReference>
<name>W1NG16_AMBTC</name>
<evidence type="ECO:0000256" key="1">
    <source>
        <dbReference type="ARBA" id="ARBA00004251"/>
    </source>
</evidence>
<dbReference type="Proteomes" id="UP000017836">
    <property type="component" value="Unassembled WGS sequence"/>
</dbReference>
<comment type="similarity">
    <text evidence="8">Belongs to the cysteine-rich repeat secretory protein family. Plasmodesmata-located proteins (PDLD) subfamily.</text>
</comment>
<dbReference type="OMA" id="CIQNSIN"/>
<dbReference type="EMBL" id="KI397513">
    <property type="protein sequence ID" value="ERM94139.1"/>
    <property type="molecule type" value="Genomic_DNA"/>
</dbReference>
<evidence type="ECO:0000313" key="12">
    <source>
        <dbReference type="Proteomes" id="UP000017836"/>
    </source>
</evidence>
<dbReference type="InterPro" id="IPR051378">
    <property type="entry name" value="Cell2Cell_Antifungal"/>
</dbReference>
<evidence type="ECO:0000256" key="6">
    <source>
        <dbReference type="ARBA" id="ARBA00023157"/>
    </source>
</evidence>
<keyword evidence="3 9" id="KW-0732">Signal</keyword>
<dbReference type="Gramene" id="ERM94139">
    <property type="protein sequence ID" value="ERM94139"/>
    <property type="gene ID" value="AMTR_s00010p00155160"/>
</dbReference>
<reference evidence="12" key="1">
    <citation type="journal article" date="2013" name="Science">
        <title>The Amborella genome and the evolution of flowering plants.</title>
        <authorList>
            <consortium name="Amborella Genome Project"/>
        </authorList>
    </citation>
    <scope>NUCLEOTIDE SEQUENCE [LARGE SCALE GENOMIC DNA]</scope>
</reference>
<keyword evidence="12" id="KW-1185">Reference proteome</keyword>
<evidence type="ECO:0000256" key="4">
    <source>
        <dbReference type="ARBA" id="ARBA00022737"/>
    </source>
</evidence>
<dbReference type="AlphaFoldDB" id="W1NG16"/>
<evidence type="ECO:0000256" key="7">
    <source>
        <dbReference type="ARBA" id="ARBA00024184"/>
    </source>
</evidence>
<dbReference type="HOGENOM" id="CLU_1416913_0_0_1"/>
<feature type="domain" description="Gnk2-homologous" evidence="10">
    <location>
        <begin position="30"/>
        <end position="129"/>
    </location>
</feature>
<dbReference type="PROSITE" id="PS51473">
    <property type="entry name" value="GNK2"/>
    <property type="match status" value="1"/>
</dbReference>
<evidence type="ECO:0000256" key="9">
    <source>
        <dbReference type="SAM" id="SignalP"/>
    </source>
</evidence>
<evidence type="ECO:0000256" key="8">
    <source>
        <dbReference type="ARBA" id="ARBA00038393"/>
    </source>
</evidence>
<feature type="chain" id="PRO_5004806541" description="Gnk2-homologous domain-containing protein" evidence="9">
    <location>
        <begin position="30"/>
        <end position="192"/>
    </location>
</feature>
<gene>
    <name evidence="11" type="ORF">AMTR_s00010p00155160</name>
</gene>
<feature type="signal peptide" evidence="9">
    <location>
        <begin position="1"/>
        <end position="29"/>
    </location>
</feature>
<dbReference type="GO" id="GO:0005886">
    <property type="term" value="C:plasma membrane"/>
    <property type="evidence" value="ECO:0007669"/>
    <property type="project" value="UniProtKB-SubCell"/>
</dbReference>
<dbReference type="InterPro" id="IPR038408">
    <property type="entry name" value="GNK2_sf"/>
</dbReference>
<keyword evidence="2" id="KW-0945">Host-virus interaction</keyword>
<evidence type="ECO:0000256" key="2">
    <source>
        <dbReference type="ARBA" id="ARBA00022581"/>
    </source>
</evidence>
<organism evidence="11 12">
    <name type="scientific">Amborella trichopoda</name>
    <dbReference type="NCBI Taxonomy" id="13333"/>
    <lineage>
        <taxon>Eukaryota</taxon>
        <taxon>Viridiplantae</taxon>
        <taxon>Streptophyta</taxon>
        <taxon>Embryophyta</taxon>
        <taxon>Tracheophyta</taxon>
        <taxon>Spermatophyta</taxon>
        <taxon>Magnoliopsida</taxon>
        <taxon>Amborellales</taxon>
        <taxon>Amborellaceae</taxon>
        <taxon>Amborella</taxon>
    </lineage>
</organism>
<accession>W1NG16</accession>
<evidence type="ECO:0000313" key="11">
    <source>
        <dbReference type="EMBL" id="ERM94139.1"/>
    </source>
</evidence>
<evidence type="ECO:0000256" key="3">
    <source>
        <dbReference type="ARBA" id="ARBA00022729"/>
    </source>
</evidence>
<keyword evidence="5" id="KW-0965">Cell junction</keyword>
<evidence type="ECO:0000259" key="10">
    <source>
        <dbReference type="PROSITE" id="PS51473"/>
    </source>
</evidence>
<protein>
    <recommendedName>
        <fullName evidence="10">Gnk2-homologous domain-containing protein</fullName>
    </recommendedName>
</protein>
<dbReference type="Gene3D" id="3.30.430.20">
    <property type="entry name" value="Gnk2 domain, C-X8-C-X2-C motif"/>
    <property type="match status" value="1"/>
</dbReference>
<keyword evidence="4" id="KW-0677">Repeat</keyword>
<sequence length="192" mass="21750">MKSPHFKPFATLLPLFFLTSFHYLSLCASDSFVYGSCSQIKFDPTSSYQSCLNSIMASAANSASLSTYNNFTINHSVYGLYQCQNNLPLSECFNCIQNSINQLYAICPNSRGGTIQLQDCFLKYDNINFIGVLDTSLIYTRCSPEFSSDSRFYERREEVFAELQQVGFERVWCGLEWHHSGCGSVHRGPRAQ</sequence>
<proteinExistence type="inferred from homology"/>
<dbReference type="Pfam" id="PF01657">
    <property type="entry name" value="Stress-antifung"/>
    <property type="match status" value="1"/>
</dbReference>